<evidence type="ECO:0008006" key="3">
    <source>
        <dbReference type="Google" id="ProtNLM"/>
    </source>
</evidence>
<dbReference type="Proteomes" id="UP000318413">
    <property type="component" value="Unassembled WGS sequence"/>
</dbReference>
<keyword evidence="2" id="KW-1185">Reference proteome</keyword>
<protein>
    <recommendedName>
        <fullName evidence="3">Nucleotidyltransferase family protein</fullName>
    </recommendedName>
</protein>
<evidence type="ECO:0000313" key="2">
    <source>
        <dbReference type="Proteomes" id="UP000318413"/>
    </source>
</evidence>
<dbReference type="Gene3D" id="3.30.460.40">
    <property type="match status" value="1"/>
</dbReference>
<proteinExistence type="predicted"/>
<dbReference type="OrthoDB" id="8447821at2"/>
<dbReference type="AlphaFoldDB" id="A0A502CHQ6"/>
<dbReference type="InterPro" id="IPR043519">
    <property type="entry name" value="NT_sf"/>
</dbReference>
<evidence type="ECO:0000313" key="1">
    <source>
        <dbReference type="EMBL" id="TPG12343.1"/>
    </source>
</evidence>
<accession>A0A502CHQ6</accession>
<reference evidence="1 2" key="1">
    <citation type="journal article" date="2019" name="Environ. Microbiol.">
        <title>Species interactions and distinct microbial communities in high Arctic permafrost affected cryosols are associated with the CH4 and CO2 gas fluxes.</title>
        <authorList>
            <person name="Altshuler I."/>
            <person name="Hamel J."/>
            <person name="Turney S."/>
            <person name="Magnuson E."/>
            <person name="Levesque R."/>
            <person name="Greer C."/>
            <person name="Whyte L.G."/>
        </authorList>
    </citation>
    <scope>NUCLEOTIDE SEQUENCE [LARGE SCALE GENOMIC DNA]</scope>
    <source>
        <strain evidence="1 2">S5.1</strain>
    </source>
</reference>
<dbReference type="RefSeq" id="WP_140871061.1">
    <property type="nucleotide sequence ID" value="NZ_RCZK01000006.1"/>
</dbReference>
<comment type="caution">
    <text evidence="1">The sequence shown here is derived from an EMBL/GenBank/DDBJ whole genome shotgun (WGS) entry which is preliminary data.</text>
</comment>
<name>A0A502CHQ6_9SPHN</name>
<sequence length="158" mass="16986">MTSSYASGPTPALVAACAKLASAMAGAHDRWWIIGSAAVALHGADAGNVRDVYVLLSRRDAEVICAKHVIPIEPHTPHPLFRSAVFARWTGMPLTIELMADLEVAASAGWQRLAPATRQQFTTAAGSIYVPDRQELAAILRRFGREKDIVRAAALDRA</sequence>
<dbReference type="SUPFAM" id="SSF81301">
    <property type="entry name" value="Nucleotidyltransferase"/>
    <property type="match status" value="1"/>
</dbReference>
<gene>
    <name evidence="1" type="ORF">EAH84_09235</name>
</gene>
<dbReference type="EMBL" id="RCZK01000006">
    <property type="protein sequence ID" value="TPG12343.1"/>
    <property type="molecule type" value="Genomic_DNA"/>
</dbReference>
<organism evidence="1 2">
    <name type="scientific">Sphingomonas oligophenolica</name>
    <dbReference type="NCBI Taxonomy" id="301154"/>
    <lineage>
        <taxon>Bacteria</taxon>
        <taxon>Pseudomonadati</taxon>
        <taxon>Pseudomonadota</taxon>
        <taxon>Alphaproteobacteria</taxon>
        <taxon>Sphingomonadales</taxon>
        <taxon>Sphingomonadaceae</taxon>
        <taxon>Sphingomonas</taxon>
    </lineage>
</organism>